<dbReference type="GO" id="GO:0016020">
    <property type="term" value="C:membrane"/>
    <property type="evidence" value="ECO:0007669"/>
    <property type="project" value="UniProtKB-SubCell"/>
</dbReference>
<keyword evidence="6 8" id="KW-0472">Membrane</keyword>
<evidence type="ECO:0000259" key="9">
    <source>
        <dbReference type="Pfam" id="PF01545"/>
    </source>
</evidence>
<dbReference type="InterPro" id="IPR058533">
    <property type="entry name" value="Cation_efflux_TM"/>
</dbReference>
<feature type="domain" description="Cation efflux protein transmembrane" evidence="9">
    <location>
        <begin position="29"/>
        <end position="261"/>
    </location>
</feature>
<gene>
    <name evidence="10" type="primary">czcD_2</name>
    <name evidence="10" type="ORF">AW08_01918</name>
</gene>
<dbReference type="PANTHER" id="PTHR45755:SF4">
    <property type="entry name" value="ZINC TRANSPORTER 7"/>
    <property type="match status" value="1"/>
</dbReference>
<keyword evidence="5" id="KW-0406">Ion transport</keyword>
<feature type="compositionally biased region" description="Basic and acidic residues" evidence="7">
    <location>
        <begin position="158"/>
        <end position="170"/>
    </location>
</feature>
<dbReference type="Gene3D" id="1.20.1510.10">
    <property type="entry name" value="Cation efflux protein transmembrane domain"/>
    <property type="match status" value="1"/>
</dbReference>
<feature type="transmembrane region" description="Helical" evidence="8">
    <location>
        <begin position="125"/>
        <end position="148"/>
    </location>
</feature>
<dbReference type="InterPro" id="IPR045316">
    <property type="entry name" value="Msc2-like"/>
</dbReference>
<evidence type="ECO:0000313" key="10">
    <source>
        <dbReference type="EMBL" id="EXI67655.1"/>
    </source>
</evidence>
<feature type="transmembrane region" description="Helical" evidence="8">
    <location>
        <begin position="28"/>
        <end position="47"/>
    </location>
</feature>
<dbReference type="GO" id="GO:0006882">
    <property type="term" value="P:intracellular zinc ion homeostasis"/>
    <property type="evidence" value="ECO:0007669"/>
    <property type="project" value="InterPro"/>
</dbReference>
<keyword evidence="11" id="KW-1185">Reference proteome</keyword>
<dbReference type="NCBIfam" id="NF033827">
    <property type="entry name" value="CDF_efflux_DmeF"/>
    <property type="match status" value="1"/>
</dbReference>
<dbReference type="NCBIfam" id="TIGR01297">
    <property type="entry name" value="CDF"/>
    <property type="match status" value="1"/>
</dbReference>
<dbReference type="SUPFAM" id="SSF161111">
    <property type="entry name" value="Cation efflux protein transmembrane domain-like"/>
    <property type="match status" value="1"/>
</dbReference>
<feature type="transmembrane region" description="Helical" evidence="8">
    <location>
        <begin position="59"/>
        <end position="80"/>
    </location>
</feature>
<feature type="transmembrane region" description="Helical" evidence="8">
    <location>
        <begin position="208"/>
        <end position="230"/>
    </location>
</feature>
<evidence type="ECO:0000256" key="6">
    <source>
        <dbReference type="ARBA" id="ARBA00023136"/>
    </source>
</evidence>
<dbReference type="Pfam" id="PF01545">
    <property type="entry name" value="Cation_efflux"/>
    <property type="match status" value="1"/>
</dbReference>
<dbReference type="AlphaFoldDB" id="A0A011NT01"/>
<dbReference type="PATRIC" id="fig|1454001.3.peg.1919"/>
<evidence type="ECO:0000256" key="7">
    <source>
        <dbReference type="SAM" id="MobiDB-lite"/>
    </source>
</evidence>
<evidence type="ECO:0000256" key="5">
    <source>
        <dbReference type="ARBA" id="ARBA00023065"/>
    </source>
</evidence>
<evidence type="ECO:0000256" key="4">
    <source>
        <dbReference type="ARBA" id="ARBA00022989"/>
    </source>
</evidence>
<evidence type="ECO:0000256" key="3">
    <source>
        <dbReference type="ARBA" id="ARBA00022692"/>
    </source>
</evidence>
<dbReference type="InterPro" id="IPR027469">
    <property type="entry name" value="Cation_efflux_TMD_sf"/>
</dbReference>
<organism evidence="10 11">
    <name type="scientific">Candidatus Accumulibacter adjunctus</name>
    <dbReference type="NCBI Taxonomy" id="1454001"/>
    <lineage>
        <taxon>Bacteria</taxon>
        <taxon>Pseudomonadati</taxon>
        <taxon>Pseudomonadota</taxon>
        <taxon>Betaproteobacteria</taxon>
        <taxon>Candidatus Accumulibacter</taxon>
    </lineage>
</organism>
<comment type="subcellular location">
    <subcellularLocation>
        <location evidence="1">Membrane</location>
        <topology evidence="1">Multi-pass membrane protein</topology>
    </subcellularLocation>
</comment>
<feature type="region of interest" description="Disordered" evidence="7">
    <location>
        <begin position="158"/>
        <end position="194"/>
    </location>
</feature>
<dbReference type="InterPro" id="IPR002524">
    <property type="entry name" value="Cation_efflux"/>
</dbReference>
<evidence type="ECO:0000256" key="8">
    <source>
        <dbReference type="SAM" id="Phobius"/>
    </source>
</evidence>
<dbReference type="STRING" id="1454001.AW08_01918"/>
<name>A0A011NT01_9PROT</name>
<feature type="transmembrane region" description="Helical" evidence="8">
    <location>
        <begin position="236"/>
        <end position="253"/>
    </location>
</feature>
<keyword evidence="4 8" id="KW-1133">Transmembrane helix</keyword>
<reference evidence="10" key="1">
    <citation type="submission" date="2014-02" db="EMBL/GenBank/DDBJ databases">
        <title>Expanding our view of genomic diversity in Candidatus Accumulibacter clades.</title>
        <authorList>
            <person name="Skennerton C.T."/>
            <person name="Barr J.J."/>
            <person name="Slater F.R."/>
            <person name="Bond P.L."/>
            <person name="Tyson G.W."/>
        </authorList>
    </citation>
    <scope>NUCLEOTIDE SEQUENCE [LARGE SCALE GENOMIC DNA]</scope>
</reference>
<evidence type="ECO:0000256" key="2">
    <source>
        <dbReference type="ARBA" id="ARBA00022448"/>
    </source>
</evidence>
<evidence type="ECO:0000256" key="1">
    <source>
        <dbReference type="ARBA" id="ARBA00004141"/>
    </source>
</evidence>
<dbReference type="EMBL" id="JFAX01000009">
    <property type="protein sequence ID" value="EXI67655.1"/>
    <property type="molecule type" value="Genomic_DNA"/>
</dbReference>
<dbReference type="GO" id="GO:0005385">
    <property type="term" value="F:zinc ion transmembrane transporter activity"/>
    <property type="evidence" value="ECO:0007669"/>
    <property type="project" value="InterPro"/>
</dbReference>
<dbReference type="PANTHER" id="PTHR45755">
    <property type="match status" value="1"/>
</dbReference>
<dbReference type="Proteomes" id="UP000020218">
    <property type="component" value="Unassembled WGS sequence"/>
</dbReference>
<comment type="caution">
    <text evidence="10">The sequence shown here is derived from an EMBL/GenBank/DDBJ whole genome shotgun (WGS) entry which is preliminary data.</text>
</comment>
<accession>A0A011NT01</accession>
<feature type="transmembrane region" description="Helical" evidence="8">
    <location>
        <begin position="92"/>
        <end position="113"/>
    </location>
</feature>
<protein>
    <submittedName>
        <fullName evidence="10">Cadmium, cobalt and zinc/H(+)-K(+) antiporter</fullName>
    </submittedName>
</protein>
<proteinExistence type="predicted"/>
<keyword evidence="3 8" id="KW-0812">Transmembrane</keyword>
<sequence>MQQAETPSWSHTHVFDEGNLAAERGTRAVMLITATMMFVEIVAGWWFNSMALLADGWHMSSHAVAIGLSALAYSAARRYADDRRFAFGTWKIEILAGFASAIFLLGVALMMVSGSLERLLSPQPIRFAEAIVVAALGLAVNIVSALILHAAHDHGHAHQHAHDDHAHHTDQQAGALQHPPGERAPHGHAAHGHGGASDLNLRAAYLHVVADAATSVLAIVALLGGMVYGWQWLDPVMGILGSLLVARWAWGLIRDTARVLLDREMDHPVVDQVRRELVTNTAWRSPPRIDDLHVWRVGRKSFAVIASLASDDPSLTPAAVRHALSRHAELAHISVEVNRPGDLYALQLPQTGA</sequence>
<evidence type="ECO:0000313" key="11">
    <source>
        <dbReference type="Proteomes" id="UP000020218"/>
    </source>
</evidence>
<keyword evidence="2" id="KW-0813">Transport</keyword>